<dbReference type="InterPro" id="IPR039420">
    <property type="entry name" value="WalR-like"/>
</dbReference>
<name>A0A4Y9IRJ4_9BACT</name>
<sequence length="229" mass="26346">MKKILVVEDELRIAELLKKGLEEFGYIVTLAFDGEMGKRLVNNHIYDLIITDVILPHINGFELCKEIRAVQPEIPIIMLTALGTTDDKLDGFDSGADDYMVKPFDLRELNARINILLKRKNGVSATVKTDHLEYADIKLNLDNKTVTRGDREMKLTPKEFNLLQYMMLNPERVLSRTEISEKVWDTHFNTGTNFIDVYINYLRVKIDKGFDSKLIHTRPGLGFILKSEE</sequence>
<evidence type="ECO:0000256" key="5">
    <source>
        <dbReference type="ARBA" id="ARBA00023163"/>
    </source>
</evidence>
<comment type="caution">
    <text evidence="10">The sequence shown here is derived from an EMBL/GenBank/DDBJ whole genome shotgun (WGS) entry which is preliminary data.</text>
</comment>
<dbReference type="PROSITE" id="PS50110">
    <property type="entry name" value="RESPONSE_REGULATORY"/>
    <property type="match status" value="1"/>
</dbReference>
<evidence type="ECO:0000256" key="6">
    <source>
        <dbReference type="PROSITE-ProRule" id="PRU00169"/>
    </source>
</evidence>
<keyword evidence="1 6" id="KW-0597">Phosphoprotein</keyword>
<dbReference type="GO" id="GO:0006355">
    <property type="term" value="P:regulation of DNA-templated transcription"/>
    <property type="evidence" value="ECO:0007669"/>
    <property type="project" value="InterPro"/>
</dbReference>
<dbReference type="EMBL" id="SPPK01000001">
    <property type="protein sequence ID" value="TFU91210.1"/>
    <property type="molecule type" value="Genomic_DNA"/>
</dbReference>
<gene>
    <name evidence="10" type="ORF">E4T88_04290</name>
</gene>
<dbReference type="InterPro" id="IPR011006">
    <property type="entry name" value="CheY-like_superfamily"/>
</dbReference>
<dbReference type="Pfam" id="PF00486">
    <property type="entry name" value="Trans_reg_C"/>
    <property type="match status" value="1"/>
</dbReference>
<dbReference type="FunFam" id="3.40.50.2300:FF:000001">
    <property type="entry name" value="DNA-binding response regulator PhoB"/>
    <property type="match status" value="1"/>
</dbReference>
<keyword evidence="3" id="KW-0805">Transcription regulation</keyword>
<dbReference type="SMART" id="SM00862">
    <property type="entry name" value="Trans_reg_C"/>
    <property type="match status" value="1"/>
</dbReference>
<dbReference type="OrthoDB" id="9790442at2"/>
<dbReference type="InterPro" id="IPR036388">
    <property type="entry name" value="WH-like_DNA-bd_sf"/>
</dbReference>
<dbReference type="InterPro" id="IPR001789">
    <property type="entry name" value="Sig_transdc_resp-reg_receiver"/>
</dbReference>
<dbReference type="PROSITE" id="PS51755">
    <property type="entry name" value="OMPR_PHOB"/>
    <property type="match status" value="1"/>
</dbReference>
<evidence type="ECO:0000313" key="10">
    <source>
        <dbReference type="EMBL" id="TFU91210.1"/>
    </source>
</evidence>
<evidence type="ECO:0000256" key="2">
    <source>
        <dbReference type="ARBA" id="ARBA00023012"/>
    </source>
</evidence>
<accession>A0A4Y9IRJ4</accession>
<dbReference type="SUPFAM" id="SSF52172">
    <property type="entry name" value="CheY-like"/>
    <property type="match status" value="1"/>
</dbReference>
<keyword evidence="5" id="KW-0804">Transcription</keyword>
<dbReference type="Pfam" id="PF00072">
    <property type="entry name" value="Response_reg"/>
    <property type="match status" value="1"/>
</dbReference>
<dbReference type="RefSeq" id="WP_135104225.1">
    <property type="nucleotide sequence ID" value="NZ_JADGKW010000001.1"/>
</dbReference>
<proteinExistence type="predicted"/>
<feature type="DNA-binding region" description="OmpR/PhoB-type" evidence="7">
    <location>
        <begin position="129"/>
        <end position="227"/>
    </location>
</feature>
<evidence type="ECO:0000256" key="7">
    <source>
        <dbReference type="PROSITE-ProRule" id="PRU01091"/>
    </source>
</evidence>
<evidence type="ECO:0000256" key="3">
    <source>
        <dbReference type="ARBA" id="ARBA00023015"/>
    </source>
</evidence>
<dbReference type="Gene3D" id="3.40.50.2300">
    <property type="match status" value="1"/>
</dbReference>
<dbReference type="Gene3D" id="1.10.10.10">
    <property type="entry name" value="Winged helix-like DNA-binding domain superfamily/Winged helix DNA-binding domain"/>
    <property type="match status" value="1"/>
</dbReference>
<dbReference type="CDD" id="cd19935">
    <property type="entry name" value="REC_OmpR_CusR-like"/>
    <property type="match status" value="1"/>
</dbReference>
<keyword evidence="2" id="KW-0902">Two-component regulatory system</keyword>
<evidence type="ECO:0000259" key="9">
    <source>
        <dbReference type="PROSITE" id="PS51755"/>
    </source>
</evidence>
<reference evidence="10 11" key="1">
    <citation type="submission" date="2019-03" db="EMBL/GenBank/DDBJ databases">
        <title>Diversity of the mouse oral microbiome.</title>
        <authorList>
            <person name="Joseph S."/>
            <person name="Aduse-Opoku J."/>
            <person name="Curtis M."/>
            <person name="Wade W."/>
            <person name="Hashim A."/>
        </authorList>
    </citation>
    <scope>NUCLEOTIDE SEQUENCE [LARGE SCALE GENOMIC DNA]</scope>
    <source>
        <strain evidence="10 11">P11</strain>
    </source>
</reference>
<dbReference type="AlphaFoldDB" id="A0A4Y9IRJ4"/>
<dbReference type="Proteomes" id="UP000298285">
    <property type="component" value="Unassembled WGS sequence"/>
</dbReference>
<feature type="domain" description="Response regulatory" evidence="8">
    <location>
        <begin position="3"/>
        <end position="117"/>
    </location>
</feature>
<dbReference type="FunFam" id="1.10.10.10:FF:000005">
    <property type="entry name" value="Two-component system response regulator"/>
    <property type="match status" value="1"/>
</dbReference>
<dbReference type="PANTHER" id="PTHR48111:SF22">
    <property type="entry name" value="REGULATOR OF RPOS"/>
    <property type="match status" value="1"/>
</dbReference>
<feature type="domain" description="OmpR/PhoB-type" evidence="9">
    <location>
        <begin position="129"/>
        <end position="227"/>
    </location>
</feature>
<dbReference type="InterPro" id="IPR001867">
    <property type="entry name" value="OmpR/PhoB-type_DNA-bd"/>
</dbReference>
<dbReference type="CDD" id="cd00383">
    <property type="entry name" value="trans_reg_C"/>
    <property type="match status" value="1"/>
</dbReference>
<organism evidence="10 11">
    <name type="scientific">Dysgonomonas mossii</name>
    <dbReference type="NCBI Taxonomy" id="163665"/>
    <lineage>
        <taxon>Bacteria</taxon>
        <taxon>Pseudomonadati</taxon>
        <taxon>Bacteroidota</taxon>
        <taxon>Bacteroidia</taxon>
        <taxon>Bacteroidales</taxon>
        <taxon>Dysgonomonadaceae</taxon>
        <taxon>Dysgonomonas</taxon>
    </lineage>
</organism>
<dbReference type="PANTHER" id="PTHR48111">
    <property type="entry name" value="REGULATOR OF RPOS"/>
    <property type="match status" value="1"/>
</dbReference>
<dbReference type="Gene3D" id="6.10.250.690">
    <property type="match status" value="1"/>
</dbReference>
<evidence type="ECO:0000259" key="8">
    <source>
        <dbReference type="PROSITE" id="PS50110"/>
    </source>
</evidence>
<dbReference type="GO" id="GO:0032993">
    <property type="term" value="C:protein-DNA complex"/>
    <property type="evidence" value="ECO:0007669"/>
    <property type="project" value="TreeGrafter"/>
</dbReference>
<evidence type="ECO:0000256" key="4">
    <source>
        <dbReference type="ARBA" id="ARBA00023125"/>
    </source>
</evidence>
<keyword evidence="4 7" id="KW-0238">DNA-binding</keyword>
<dbReference type="GO" id="GO:0005829">
    <property type="term" value="C:cytosol"/>
    <property type="evidence" value="ECO:0007669"/>
    <property type="project" value="TreeGrafter"/>
</dbReference>
<dbReference type="GO" id="GO:0000156">
    <property type="term" value="F:phosphorelay response regulator activity"/>
    <property type="evidence" value="ECO:0007669"/>
    <property type="project" value="TreeGrafter"/>
</dbReference>
<protein>
    <submittedName>
        <fullName evidence="10">Response regulator transcription factor</fullName>
    </submittedName>
</protein>
<dbReference type="SMART" id="SM00448">
    <property type="entry name" value="REC"/>
    <property type="match status" value="1"/>
</dbReference>
<feature type="modified residue" description="4-aspartylphosphate" evidence="6">
    <location>
        <position position="52"/>
    </location>
</feature>
<dbReference type="GO" id="GO:0000976">
    <property type="term" value="F:transcription cis-regulatory region binding"/>
    <property type="evidence" value="ECO:0007669"/>
    <property type="project" value="TreeGrafter"/>
</dbReference>
<evidence type="ECO:0000256" key="1">
    <source>
        <dbReference type="ARBA" id="ARBA00022553"/>
    </source>
</evidence>
<evidence type="ECO:0000313" key="11">
    <source>
        <dbReference type="Proteomes" id="UP000298285"/>
    </source>
</evidence>